<proteinExistence type="predicted"/>
<evidence type="ECO:0000313" key="2">
    <source>
        <dbReference type="Proteomes" id="UP000325313"/>
    </source>
</evidence>
<dbReference type="EMBL" id="VDEP01000340">
    <property type="protein sequence ID" value="KAA1100574.1"/>
    <property type="molecule type" value="Genomic_DNA"/>
</dbReference>
<sequence>MYLVDRKEPLPIKEVPRYQQVPEYERTISNIPNINKAHISPIQPNNLQNYPINISIIKKITLQH</sequence>
<dbReference type="Proteomes" id="UP000325313">
    <property type="component" value="Unassembled WGS sequence"/>
</dbReference>
<gene>
    <name evidence="1" type="ORF">PGTUg99_024534</name>
</gene>
<accession>A0A5B0PIY5</accession>
<comment type="caution">
    <text evidence="1">The sequence shown here is derived from an EMBL/GenBank/DDBJ whole genome shotgun (WGS) entry which is preliminary data.</text>
</comment>
<organism evidence="1 2">
    <name type="scientific">Puccinia graminis f. sp. tritici</name>
    <dbReference type="NCBI Taxonomy" id="56615"/>
    <lineage>
        <taxon>Eukaryota</taxon>
        <taxon>Fungi</taxon>
        <taxon>Dikarya</taxon>
        <taxon>Basidiomycota</taxon>
        <taxon>Pucciniomycotina</taxon>
        <taxon>Pucciniomycetes</taxon>
        <taxon>Pucciniales</taxon>
        <taxon>Pucciniaceae</taxon>
        <taxon>Puccinia</taxon>
    </lineage>
</organism>
<dbReference type="AlphaFoldDB" id="A0A5B0PIY5"/>
<evidence type="ECO:0000313" key="1">
    <source>
        <dbReference type="EMBL" id="KAA1100574.1"/>
    </source>
</evidence>
<reference evidence="1 2" key="1">
    <citation type="submission" date="2019-05" db="EMBL/GenBank/DDBJ databases">
        <title>Emergence of the Ug99 lineage of the wheat stem rust pathogen through somatic hybridization.</title>
        <authorList>
            <person name="Li F."/>
            <person name="Upadhyaya N.M."/>
            <person name="Sperschneider J."/>
            <person name="Matny O."/>
            <person name="Nguyen-Phuc H."/>
            <person name="Mago R."/>
            <person name="Raley C."/>
            <person name="Miller M.E."/>
            <person name="Silverstein K.A.T."/>
            <person name="Henningsen E."/>
            <person name="Hirsch C.D."/>
            <person name="Visser B."/>
            <person name="Pretorius Z.A."/>
            <person name="Steffenson B.J."/>
            <person name="Schwessinger B."/>
            <person name="Dodds P.N."/>
            <person name="Figueroa M."/>
        </authorList>
    </citation>
    <scope>NUCLEOTIDE SEQUENCE [LARGE SCALE GENOMIC DNA]</scope>
    <source>
        <strain evidence="1 2">Ug99</strain>
    </source>
</reference>
<protein>
    <submittedName>
        <fullName evidence="1">Uncharacterized protein</fullName>
    </submittedName>
</protein>
<name>A0A5B0PIY5_PUCGR</name>